<accession>A0A8T0IAS2</accession>
<comment type="caution">
    <text evidence="2">The sequence shown here is derived from an EMBL/GenBank/DDBJ whole genome shotgun (WGS) entry which is preliminary data.</text>
</comment>
<evidence type="ECO:0000313" key="3">
    <source>
        <dbReference type="Proteomes" id="UP000822688"/>
    </source>
</evidence>
<sequence length="59" mass="7203">MANPCLIQFYKSLVLLLYMWRSSYCRSFQHMSCETLKHYQINRVFYHENLLFNNAVFCS</sequence>
<name>A0A8T0IAS2_CERPU</name>
<feature type="chain" id="PRO_5035817538" evidence="1">
    <location>
        <begin position="26"/>
        <end position="59"/>
    </location>
</feature>
<gene>
    <name evidence="2" type="ORF">KC19_4G199900</name>
</gene>
<feature type="signal peptide" evidence="1">
    <location>
        <begin position="1"/>
        <end position="25"/>
    </location>
</feature>
<keyword evidence="1" id="KW-0732">Signal</keyword>
<evidence type="ECO:0000313" key="2">
    <source>
        <dbReference type="EMBL" id="KAG0580794.1"/>
    </source>
</evidence>
<proteinExistence type="predicted"/>
<evidence type="ECO:0000256" key="1">
    <source>
        <dbReference type="SAM" id="SignalP"/>
    </source>
</evidence>
<dbReference type="AlphaFoldDB" id="A0A8T0IAS2"/>
<dbReference type="Proteomes" id="UP000822688">
    <property type="component" value="Chromosome 4"/>
</dbReference>
<reference evidence="2" key="1">
    <citation type="submission" date="2020-06" db="EMBL/GenBank/DDBJ databases">
        <title>WGS assembly of Ceratodon purpureus strain R40.</title>
        <authorList>
            <person name="Carey S.B."/>
            <person name="Jenkins J."/>
            <person name="Shu S."/>
            <person name="Lovell J.T."/>
            <person name="Sreedasyam A."/>
            <person name="Maumus F."/>
            <person name="Tiley G.P."/>
            <person name="Fernandez-Pozo N."/>
            <person name="Barry K."/>
            <person name="Chen C."/>
            <person name="Wang M."/>
            <person name="Lipzen A."/>
            <person name="Daum C."/>
            <person name="Saski C.A."/>
            <person name="Payton A.C."/>
            <person name="Mcbreen J.C."/>
            <person name="Conrad R.E."/>
            <person name="Kollar L.M."/>
            <person name="Olsson S."/>
            <person name="Huttunen S."/>
            <person name="Landis J.B."/>
            <person name="Wickett N.J."/>
            <person name="Johnson M.G."/>
            <person name="Rensing S.A."/>
            <person name="Grimwood J."/>
            <person name="Schmutz J."/>
            <person name="Mcdaniel S.F."/>
        </authorList>
    </citation>
    <scope>NUCLEOTIDE SEQUENCE</scope>
    <source>
        <strain evidence="2">R40</strain>
    </source>
</reference>
<keyword evidence="3" id="KW-1185">Reference proteome</keyword>
<protein>
    <submittedName>
        <fullName evidence="2">Uncharacterized protein</fullName>
    </submittedName>
</protein>
<organism evidence="2 3">
    <name type="scientific">Ceratodon purpureus</name>
    <name type="common">Fire moss</name>
    <name type="synonym">Dicranum purpureum</name>
    <dbReference type="NCBI Taxonomy" id="3225"/>
    <lineage>
        <taxon>Eukaryota</taxon>
        <taxon>Viridiplantae</taxon>
        <taxon>Streptophyta</taxon>
        <taxon>Embryophyta</taxon>
        <taxon>Bryophyta</taxon>
        <taxon>Bryophytina</taxon>
        <taxon>Bryopsida</taxon>
        <taxon>Dicranidae</taxon>
        <taxon>Pseudoditrichales</taxon>
        <taxon>Ditrichaceae</taxon>
        <taxon>Ceratodon</taxon>
    </lineage>
</organism>
<dbReference type="EMBL" id="CM026424">
    <property type="protein sequence ID" value="KAG0580794.1"/>
    <property type="molecule type" value="Genomic_DNA"/>
</dbReference>